<reference evidence="1 2" key="1">
    <citation type="journal article" date="2020" name="Nature">
        <title>Six reference-quality genomes reveal evolution of bat adaptations.</title>
        <authorList>
            <person name="Jebb D."/>
            <person name="Huang Z."/>
            <person name="Pippel M."/>
            <person name="Hughes G.M."/>
            <person name="Lavrichenko K."/>
            <person name="Devanna P."/>
            <person name="Winkler S."/>
            <person name="Jermiin L.S."/>
            <person name="Skirmuntt E.C."/>
            <person name="Katzourakis A."/>
            <person name="Burkitt-Gray L."/>
            <person name="Ray D.A."/>
            <person name="Sullivan K.A.M."/>
            <person name="Roscito J.G."/>
            <person name="Kirilenko B.M."/>
            <person name="Davalos L.M."/>
            <person name="Corthals A.P."/>
            <person name="Power M.L."/>
            <person name="Jones G."/>
            <person name="Ransome R.D."/>
            <person name="Dechmann D.K.N."/>
            <person name="Locatelli A.G."/>
            <person name="Puechmaille S.J."/>
            <person name="Fedrigo O."/>
            <person name="Jarvis E.D."/>
            <person name="Hiller M."/>
            <person name="Vernes S.C."/>
            <person name="Myers E.W."/>
            <person name="Teeling E.C."/>
        </authorList>
    </citation>
    <scope>NUCLEOTIDE SEQUENCE [LARGE SCALE GENOMIC DNA]</scope>
    <source>
        <strain evidence="1">Bat1K_MPI-CBG_1</strain>
    </source>
</reference>
<proteinExistence type="predicted"/>
<protein>
    <submittedName>
        <fullName evidence="1">Uncharacterized protein</fullName>
    </submittedName>
</protein>
<evidence type="ECO:0000313" key="2">
    <source>
        <dbReference type="Proteomes" id="UP000664940"/>
    </source>
</evidence>
<dbReference type="AlphaFoldDB" id="A0A833Z4C0"/>
<accession>A0A833Z4C0</accession>
<name>A0A833Z4C0_9CHIR</name>
<dbReference type="EMBL" id="JABVXQ010000011">
    <property type="protein sequence ID" value="KAF6086293.1"/>
    <property type="molecule type" value="Genomic_DNA"/>
</dbReference>
<gene>
    <name evidence="1" type="ORF">HJG60_008485</name>
</gene>
<comment type="caution">
    <text evidence="1">The sequence shown here is derived from an EMBL/GenBank/DDBJ whole genome shotgun (WGS) entry which is preliminary data.</text>
</comment>
<dbReference type="Proteomes" id="UP000664940">
    <property type="component" value="Unassembled WGS sequence"/>
</dbReference>
<evidence type="ECO:0000313" key="1">
    <source>
        <dbReference type="EMBL" id="KAF6086293.1"/>
    </source>
</evidence>
<organism evidence="1 2">
    <name type="scientific">Phyllostomus discolor</name>
    <name type="common">pale spear-nosed bat</name>
    <dbReference type="NCBI Taxonomy" id="89673"/>
    <lineage>
        <taxon>Eukaryota</taxon>
        <taxon>Metazoa</taxon>
        <taxon>Chordata</taxon>
        <taxon>Craniata</taxon>
        <taxon>Vertebrata</taxon>
        <taxon>Euteleostomi</taxon>
        <taxon>Mammalia</taxon>
        <taxon>Eutheria</taxon>
        <taxon>Laurasiatheria</taxon>
        <taxon>Chiroptera</taxon>
        <taxon>Yangochiroptera</taxon>
        <taxon>Phyllostomidae</taxon>
        <taxon>Phyllostominae</taxon>
        <taxon>Phyllostomus</taxon>
    </lineage>
</organism>
<sequence length="145" mass="16450">MKLPFWWLLDRTSMLLKMSDCLVDYSVGSLCHLKANTLIFLSKMGRAGRNPIFITLVIKLSKPGLMYMPIIWSSWLRVQFKCLFYRGLISVSVIRSVCCPLCTSGFALNFLARLHQNLSSSAAEKNTCCQTSFLKIVLPVVFSQM</sequence>